<evidence type="ECO:0000313" key="2">
    <source>
        <dbReference type="EMBL" id="MCL6294184.1"/>
    </source>
</evidence>
<dbReference type="RefSeq" id="WP_249972147.1">
    <property type="nucleotide sequence ID" value="NZ_JAMFLZ010000002.1"/>
</dbReference>
<evidence type="ECO:0000256" key="1">
    <source>
        <dbReference type="SAM" id="SignalP"/>
    </source>
</evidence>
<sequence>MKKLILITSLVIASQILSAQNYKTSTSDMKEVNSKIEVLGNKNEQNSIITVLVDKNWNGIGMLMGKNATFTMNWQNVLNSQFIKLEFESKRKTGDSKAIIFKATAFYKIVNDTTVIGNWFDSRGVSFPLKGSVKANELIIFWGSEETEMGKTIYSNSNNNEITVEDFIKIKGTYTKFGYAIYKAKD</sequence>
<name>A0ABT0QD51_9FLAO</name>
<proteinExistence type="predicted"/>
<organism evidence="2 3">
    <name type="scientific">Jejuia spongiicola</name>
    <dbReference type="NCBI Taxonomy" id="2942207"/>
    <lineage>
        <taxon>Bacteria</taxon>
        <taxon>Pseudomonadati</taxon>
        <taxon>Bacteroidota</taxon>
        <taxon>Flavobacteriia</taxon>
        <taxon>Flavobacteriales</taxon>
        <taxon>Flavobacteriaceae</taxon>
        <taxon>Jejuia</taxon>
    </lineage>
</organism>
<protein>
    <submittedName>
        <fullName evidence="2">Uncharacterized protein</fullName>
    </submittedName>
</protein>
<dbReference type="Proteomes" id="UP001165381">
    <property type="component" value="Unassembled WGS sequence"/>
</dbReference>
<accession>A0ABT0QD51</accession>
<dbReference type="EMBL" id="JAMFLZ010000002">
    <property type="protein sequence ID" value="MCL6294184.1"/>
    <property type="molecule type" value="Genomic_DNA"/>
</dbReference>
<feature type="signal peptide" evidence="1">
    <location>
        <begin position="1"/>
        <end position="19"/>
    </location>
</feature>
<gene>
    <name evidence="2" type="ORF">M3P09_04220</name>
</gene>
<evidence type="ECO:0000313" key="3">
    <source>
        <dbReference type="Proteomes" id="UP001165381"/>
    </source>
</evidence>
<keyword evidence="1" id="KW-0732">Signal</keyword>
<feature type="chain" id="PRO_5045524264" evidence="1">
    <location>
        <begin position="20"/>
        <end position="186"/>
    </location>
</feature>
<reference evidence="2" key="1">
    <citation type="submission" date="2022-05" db="EMBL/GenBank/DDBJ databases">
        <authorList>
            <person name="Park J.-S."/>
        </authorList>
    </citation>
    <scope>NUCLEOTIDE SEQUENCE</scope>
    <source>
        <strain evidence="2">2012CJ34-3</strain>
    </source>
</reference>
<comment type="caution">
    <text evidence="2">The sequence shown here is derived from an EMBL/GenBank/DDBJ whole genome shotgun (WGS) entry which is preliminary data.</text>
</comment>
<keyword evidence="3" id="KW-1185">Reference proteome</keyword>